<evidence type="ECO:0000313" key="1">
    <source>
        <dbReference type="EMBL" id="NIJ07359.1"/>
    </source>
</evidence>
<accession>A0ABX0TPA0</accession>
<sequence length="793" mass="86277">MMQDQIRPYELPGLLDRLPAGITTLSLDCFDTLLWRAVNCPRDVFAEIDLPGGAVEQRSWAERSAAARAYSSEKRAEIHLSEVYRRLHPRADETRVAEAVAAELALEARHCFAFAPTVQLIRAAKVRGLRVILVSDMYMHEGELRALLAAAAGPELLGWIDHVFVSCDHKVGKGGGLFDIVLQTLGLQPQEILHLGDNRRADYLAPQKAGIFAYQLLQFDEDAEQRLRLEAAAAMMIDPAARVRRPVMQLHRATIALRSTKDPAHALGHDVLGPAFHAFARWTKAELDALSGKLGRPVKPLFMLRDGYLPHLCFDALYPEAGAKTVEISRFVAARAGLIDMAALEEHVAEWIDRVPLPALGKQLLLGHHEMARFLKLREKEQRPAFRKAVLGHELSRKILQRAANFGTKLEAHLRAAGVEQGDAVMLVDLGYNGSVQNMVAPVLEQRMRLTVAGRYLLLREEQFSGLDKAGMIAAEGYDNRTLHALTTCVGMVEQLCTVAQGSTVDYAVDGTPVREASDLKAGQNATRDRIQAGCVAFVRAEGKAFHRAPASDDLAARVSAATAALARLMFLPTAAEVALFAAFEHDVNLGTGKLIRLLDNDEAARGLRHGGVAAINSVARMHVPAELQAHGLPLNLSLFTTMRLGLDLRAHDFASGGVEVPVIVASAHDQARLTLTALPTIEGYYRLVVPVGIGRYTIAAQLGQIAECVQIEDAHFLAVEEMDAAEAPDRIAAQTVADGMTMLAPDLYATGPTGLVIVPPPPVPAENNLALVLIFRPVRWRKGDAAAERLAA</sequence>
<evidence type="ECO:0000313" key="2">
    <source>
        <dbReference type="Proteomes" id="UP000727456"/>
    </source>
</evidence>
<organism evidence="1 2">
    <name type="scientific">Sphingomonas vulcanisoli</name>
    <dbReference type="NCBI Taxonomy" id="1658060"/>
    <lineage>
        <taxon>Bacteria</taxon>
        <taxon>Pseudomonadati</taxon>
        <taxon>Pseudomonadota</taxon>
        <taxon>Alphaproteobacteria</taxon>
        <taxon>Sphingomonadales</taxon>
        <taxon>Sphingomonadaceae</taxon>
        <taxon>Sphingomonas</taxon>
    </lineage>
</organism>
<proteinExistence type="predicted"/>
<keyword evidence="2" id="KW-1185">Reference proteome</keyword>
<dbReference type="InterPro" id="IPR036412">
    <property type="entry name" value="HAD-like_sf"/>
</dbReference>
<name>A0ABX0TPA0_9SPHN</name>
<comment type="caution">
    <text evidence="1">The sequence shown here is derived from an EMBL/GenBank/DDBJ whole genome shotgun (WGS) entry which is preliminary data.</text>
</comment>
<dbReference type="RefSeq" id="WP_167072229.1">
    <property type="nucleotide sequence ID" value="NZ_JAAOZC010000002.1"/>
</dbReference>
<dbReference type="InterPro" id="IPR023214">
    <property type="entry name" value="HAD_sf"/>
</dbReference>
<dbReference type="EMBL" id="JAAOZC010000002">
    <property type="protein sequence ID" value="NIJ07359.1"/>
    <property type="molecule type" value="Genomic_DNA"/>
</dbReference>
<dbReference type="Gene3D" id="3.40.50.1000">
    <property type="entry name" value="HAD superfamily/HAD-like"/>
    <property type="match status" value="1"/>
</dbReference>
<gene>
    <name evidence="1" type="ORF">FHS31_000955</name>
</gene>
<dbReference type="Proteomes" id="UP000727456">
    <property type="component" value="Unassembled WGS sequence"/>
</dbReference>
<dbReference type="SUPFAM" id="SSF56784">
    <property type="entry name" value="HAD-like"/>
    <property type="match status" value="1"/>
</dbReference>
<reference evidence="1 2" key="1">
    <citation type="submission" date="2020-03" db="EMBL/GenBank/DDBJ databases">
        <title>Genomic Encyclopedia of Type Strains, Phase III (KMG-III): the genomes of soil and plant-associated and newly described type strains.</title>
        <authorList>
            <person name="Whitman W."/>
        </authorList>
    </citation>
    <scope>NUCLEOTIDE SEQUENCE [LARGE SCALE GENOMIC DNA]</scope>
    <source>
        <strain evidence="1 2">CECT 8804</strain>
    </source>
</reference>
<dbReference type="Pfam" id="PF00702">
    <property type="entry name" value="Hydrolase"/>
    <property type="match status" value="1"/>
</dbReference>
<protein>
    <submittedName>
        <fullName evidence="1">FMN phosphatase YigB (HAD superfamily)</fullName>
    </submittedName>
</protein>